<reference evidence="9 10" key="1">
    <citation type="submission" date="2020-02" db="EMBL/GenBank/DDBJ databases">
        <authorList>
            <person name="Ferguson B K."/>
        </authorList>
    </citation>
    <scope>NUCLEOTIDE SEQUENCE [LARGE SCALE GENOMIC DNA]</scope>
</reference>
<evidence type="ECO:0000256" key="5">
    <source>
        <dbReference type="ARBA" id="ARBA00023242"/>
    </source>
</evidence>
<keyword evidence="10" id="KW-1185">Reference proteome</keyword>
<dbReference type="OrthoDB" id="338231at2759"/>
<evidence type="ECO:0000259" key="8">
    <source>
        <dbReference type="Pfam" id="PF16922"/>
    </source>
</evidence>
<dbReference type="InterPro" id="IPR031633">
    <property type="entry name" value="SLD5_C"/>
</dbReference>
<dbReference type="Gene3D" id="3.40.5.60">
    <property type="match status" value="1"/>
</dbReference>
<dbReference type="PANTHER" id="PTHR21206:SF0">
    <property type="entry name" value="DNA REPLICATION COMPLEX GINS PROTEIN SLD5"/>
    <property type="match status" value="1"/>
</dbReference>
<dbReference type="PIRSF" id="PIRSF007764">
    <property type="entry name" value="Sld5"/>
    <property type="match status" value="1"/>
</dbReference>
<evidence type="ECO:0000259" key="7">
    <source>
        <dbReference type="Pfam" id="PF05916"/>
    </source>
</evidence>
<dbReference type="InterPro" id="IPR008591">
    <property type="entry name" value="GINS_Sld5"/>
</dbReference>
<feature type="domain" description="DNA replication complex GINS protein SLD5 C-terminal" evidence="8">
    <location>
        <begin position="186"/>
        <end position="214"/>
    </location>
</feature>
<gene>
    <name evidence="9" type="ORF">TBRA_LOCUS4786</name>
</gene>
<protein>
    <recommendedName>
        <fullName evidence="3 6">DNA replication complex GINS protein SLD5</fullName>
    </recommendedName>
</protein>
<dbReference type="GO" id="GO:0006261">
    <property type="term" value="P:DNA-templated DNA replication"/>
    <property type="evidence" value="ECO:0007669"/>
    <property type="project" value="InterPro"/>
</dbReference>
<dbReference type="InterPro" id="IPR021151">
    <property type="entry name" value="GINS_A"/>
</dbReference>
<proteinExistence type="inferred from homology"/>
<dbReference type="Gene3D" id="1.20.58.1030">
    <property type="match status" value="1"/>
</dbReference>
<dbReference type="Pfam" id="PF05916">
    <property type="entry name" value="Sld5"/>
    <property type="match status" value="1"/>
</dbReference>
<dbReference type="EMBL" id="CADCXV010000691">
    <property type="protein sequence ID" value="CAB0032861.1"/>
    <property type="molecule type" value="Genomic_DNA"/>
</dbReference>
<keyword evidence="5 6" id="KW-0539">Nucleus</keyword>
<comment type="function">
    <text evidence="6">The GINS complex plays an essential role in the initiation of DNA replication.</text>
</comment>
<evidence type="ECO:0000256" key="2">
    <source>
        <dbReference type="ARBA" id="ARBA00008187"/>
    </source>
</evidence>
<evidence type="ECO:0000313" key="10">
    <source>
        <dbReference type="Proteomes" id="UP000479190"/>
    </source>
</evidence>
<comment type="subcellular location">
    <subcellularLocation>
        <location evidence="1 6">Nucleus</location>
    </subcellularLocation>
</comment>
<evidence type="ECO:0000256" key="3">
    <source>
        <dbReference type="ARBA" id="ARBA00014804"/>
    </source>
</evidence>
<accession>A0A6H5I6P0</accession>
<dbReference type="SUPFAM" id="SSF158573">
    <property type="entry name" value="GINS helical bundle-like"/>
    <property type="match status" value="1"/>
</dbReference>
<dbReference type="InterPro" id="IPR036224">
    <property type="entry name" value="GINS_bundle-like_dom_sf"/>
</dbReference>
<dbReference type="CDD" id="cd11711">
    <property type="entry name" value="GINS_A_Sld5"/>
    <property type="match status" value="1"/>
</dbReference>
<dbReference type="InterPro" id="IPR038749">
    <property type="entry name" value="Sld5_GINS_A"/>
</dbReference>
<feature type="domain" description="GINS subunit" evidence="7">
    <location>
        <begin position="86"/>
        <end position="155"/>
    </location>
</feature>
<comment type="similarity">
    <text evidence="2 6">Belongs to the GINS4/SLD5 family.</text>
</comment>
<dbReference type="GO" id="GO:0000727">
    <property type="term" value="P:double-strand break repair via break-induced replication"/>
    <property type="evidence" value="ECO:0007669"/>
    <property type="project" value="TreeGrafter"/>
</dbReference>
<name>A0A6H5I6P0_9HYME</name>
<organism evidence="9 10">
    <name type="scientific">Trichogramma brassicae</name>
    <dbReference type="NCBI Taxonomy" id="86971"/>
    <lineage>
        <taxon>Eukaryota</taxon>
        <taxon>Metazoa</taxon>
        <taxon>Ecdysozoa</taxon>
        <taxon>Arthropoda</taxon>
        <taxon>Hexapoda</taxon>
        <taxon>Insecta</taxon>
        <taxon>Pterygota</taxon>
        <taxon>Neoptera</taxon>
        <taxon>Endopterygota</taxon>
        <taxon>Hymenoptera</taxon>
        <taxon>Apocrita</taxon>
        <taxon>Proctotrupomorpha</taxon>
        <taxon>Chalcidoidea</taxon>
        <taxon>Trichogrammatidae</taxon>
        <taxon>Trichogramma</taxon>
    </lineage>
</organism>
<dbReference type="PANTHER" id="PTHR21206">
    <property type="entry name" value="SLD5 PROTEIN"/>
    <property type="match status" value="1"/>
</dbReference>
<dbReference type="Proteomes" id="UP000479190">
    <property type="component" value="Unassembled WGS sequence"/>
</dbReference>
<dbReference type="Pfam" id="PF16922">
    <property type="entry name" value="SLD5_C"/>
    <property type="match status" value="1"/>
</dbReference>
<sequence length="214" mass="24573">MDVSNDSNGFDISGFENGGLNDAEAEFESDEEELTSDTALQVLESAWLNEKFAPELLPHQQPLVECMVQQIKHMEENIQRLTKGDIRINIHTMEICRIRFIVSSYLRKRLDKIEEFAVHLLKEDAERSPDEKYMTTAEAQFAREYITNIEKLFEAVALQHMPQRCANFDLDAISTKPNLKKHVFMEVSFDKGSQHIIQYSAIAHLVKDGSVQLI</sequence>
<evidence type="ECO:0000256" key="1">
    <source>
        <dbReference type="ARBA" id="ARBA00004123"/>
    </source>
</evidence>
<dbReference type="SUPFAM" id="SSF160059">
    <property type="entry name" value="PriA/YqbF domain"/>
    <property type="match status" value="1"/>
</dbReference>
<dbReference type="GO" id="GO:0000811">
    <property type="term" value="C:GINS complex"/>
    <property type="evidence" value="ECO:0007669"/>
    <property type="project" value="UniProtKB-UniRule"/>
</dbReference>
<dbReference type="CDD" id="cd21692">
    <property type="entry name" value="GINS_B_Sld5"/>
    <property type="match status" value="1"/>
</dbReference>
<evidence type="ECO:0000313" key="9">
    <source>
        <dbReference type="EMBL" id="CAB0032861.1"/>
    </source>
</evidence>
<evidence type="ECO:0000256" key="6">
    <source>
        <dbReference type="PIRNR" id="PIRNR007764"/>
    </source>
</evidence>
<dbReference type="AlphaFoldDB" id="A0A6H5I6P0"/>
<evidence type="ECO:0000256" key="4">
    <source>
        <dbReference type="ARBA" id="ARBA00022705"/>
    </source>
</evidence>
<keyword evidence="4 6" id="KW-0235">DNA replication</keyword>